<dbReference type="SUPFAM" id="SSF54719">
    <property type="entry name" value="Fe,Mn superoxide dismutase (SOD), C-terminal domain"/>
    <property type="match status" value="1"/>
</dbReference>
<evidence type="ECO:0000256" key="11">
    <source>
        <dbReference type="ARBA" id="ARBA00049204"/>
    </source>
</evidence>
<dbReference type="InterPro" id="IPR001189">
    <property type="entry name" value="Mn/Fe_SOD"/>
</dbReference>
<evidence type="ECO:0000313" key="16">
    <source>
        <dbReference type="EMBL" id="CEJ86912.1"/>
    </source>
</evidence>
<organism evidence="16 17">
    <name type="scientific">[Torrubiella] hemipterigena</name>
    <dbReference type="NCBI Taxonomy" id="1531966"/>
    <lineage>
        <taxon>Eukaryota</taxon>
        <taxon>Fungi</taxon>
        <taxon>Dikarya</taxon>
        <taxon>Ascomycota</taxon>
        <taxon>Pezizomycotina</taxon>
        <taxon>Sordariomycetes</taxon>
        <taxon>Hypocreomycetidae</taxon>
        <taxon>Hypocreales</taxon>
        <taxon>Clavicipitaceae</taxon>
        <taxon>Clavicipitaceae incertae sedis</taxon>
        <taxon>'Torrubiella' clade</taxon>
    </lineage>
</organism>
<comment type="cofactor">
    <cofactor evidence="1">
        <name>Mn(2+)</name>
        <dbReference type="ChEBI" id="CHEBI:29035"/>
    </cofactor>
</comment>
<dbReference type="PIRSF" id="PIRSF000349">
    <property type="entry name" value="SODismutase"/>
    <property type="match status" value="1"/>
</dbReference>
<proteinExistence type="inferred from homology"/>
<evidence type="ECO:0000256" key="13">
    <source>
        <dbReference type="RuleBase" id="RU000414"/>
    </source>
</evidence>
<dbReference type="InterPro" id="IPR019831">
    <property type="entry name" value="Mn/Fe_SOD_N"/>
</dbReference>
<evidence type="ECO:0000256" key="4">
    <source>
        <dbReference type="ARBA" id="ARBA00008714"/>
    </source>
</evidence>
<keyword evidence="9" id="KW-0496">Mitochondrion</keyword>
<sequence>MSATTYSLPPLPYAYDALEPSISKQIMELHHSKHHQAYVTNLNNALGSYAAAVAASDIPGQIALQGAIKFNGGGHINHSLFWENLAPAGTPEANTTAAPTLIAEITKTWGSFGDFQAAFGKALLGLQGSGWGWLIKDTHGLRIVTTKDQDPVVSGEVPIFGVDMWEHAYYLQYLNGKAAYIENIWKVINWKTTERRFANGRDDTFKVLKASI</sequence>
<dbReference type="InterPro" id="IPR050265">
    <property type="entry name" value="Fe/Mn_Superoxide_Dismutase"/>
</dbReference>
<evidence type="ECO:0000313" key="17">
    <source>
        <dbReference type="Proteomes" id="UP000039046"/>
    </source>
</evidence>
<evidence type="ECO:0000259" key="14">
    <source>
        <dbReference type="Pfam" id="PF00081"/>
    </source>
</evidence>
<dbReference type="FunFam" id="3.55.40.20:FF:000004">
    <property type="entry name" value="Superoxide dismutase [Fe]"/>
    <property type="match status" value="1"/>
</dbReference>
<protein>
    <recommendedName>
        <fullName evidence="13">Superoxide dismutase</fullName>
        <ecNumber evidence="13">1.15.1.1</ecNumber>
    </recommendedName>
</protein>
<evidence type="ECO:0000256" key="2">
    <source>
        <dbReference type="ARBA" id="ARBA00002170"/>
    </source>
</evidence>
<accession>A0A0A1TDQ9</accession>
<dbReference type="Proteomes" id="UP000039046">
    <property type="component" value="Unassembled WGS sequence"/>
</dbReference>
<evidence type="ECO:0000259" key="15">
    <source>
        <dbReference type="Pfam" id="PF02777"/>
    </source>
</evidence>
<keyword evidence="8 13" id="KW-0560">Oxidoreductase</keyword>
<feature type="binding site" evidence="12">
    <location>
        <position position="78"/>
    </location>
    <ligand>
        <name>Mn(2+)</name>
        <dbReference type="ChEBI" id="CHEBI:29035"/>
    </ligand>
</feature>
<comment type="subcellular location">
    <subcellularLocation>
        <location evidence="3">Mitochondrion matrix</location>
    </subcellularLocation>
</comment>
<dbReference type="InterPro" id="IPR036324">
    <property type="entry name" value="Mn/Fe_SOD_N_sf"/>
</dbReference>
<evidence type="ECO:0000256" key="10">
    <source>
        <dbReference type="ARBA" id="ARBA00023211"/>
    </source>
</evidence>
<evidence type="ECO:0000256" key="3">
    <source>
        <dbReference type="ARBA" id="ARBA00004305"/>
    </source>
</evidence>
<dbReference type="SUPFAM" id="SSF46609">
    <property type="entry name" value="Fe,Mn superoxide dismutase (SOD), N-terminal domain"/>
    <property type="match status" value="1"/>
</dbReference>
<dbReference type="GO" id="GO:0005759">
    <property type="term" value="C:mitochondrial matrix"/>
    <property type="evidence" value="ECO:0007669"/>
    <property type="project" value="UniProtKB-SubCell"/>
</dbReference>
<feature type="domain" description="Manganese/iron superoxide dismutase N-terminal" evidence="14">
    <location>
        <begin position="5"/>
        <end position="86"/>
    </location>
</feature>
<dbReference type="Gene3D" id="3.55.40.20">
    <property type="entry name" value="Iron/manganese superoxide dismutase, C-terminal domain"/>
    <property type="match status" value="1"/>
</dbReference>
<evidence type="ECO:0000256" key="8">
    <source>
        <dbReference type="ARBA" id="ARBA00023002"/>
    </source>
</evidence>
<comment type="function">
    <text evidence="13">Destroys radicals which are normally produced within the cells and which are toxic to biological systems.</text>
</comment>
<dbReference type="InterPro" id="IPR036314">
    <property type="entry name" value="SOD_C_sf"/>
</dbReference>
<keyword evidence="17" id="KW-1185">Reference proteome</keyword>
<dbReference type="AlphaFoldDB" id="A0A0A1TDQ9"/>
<feature type="binding site" evidence="12">
    <location>
        <position position="30"/>
    </location>
    <ligand>
        <name>Mn(2+)</name>
        <dbReference type="ChEBI" id="CHEBI:29035"/>
    </ligand>
</feature>
<dbReference type="EC" id="1.15.1.1" evidence="13"/>
<dbReference type="PROSITE" id="PS00088">
    <property type="entry name" value="SOD_MN"/>
    <property type="match status" value="1"/>
</dbReference>
<feature type="binding site" evidence="12">
    <location>
        <position position="163"/>
    </location>
    <ligand>
        <name>Mn(2+)</name>
        <dbReference type="ChEBI" id="CHEBI:29035"/>
    </ligand>
</feature>
<gene>
    <name evidence="16" type="ORF">VHEMI04244</name>
</gene>
<dbReference type="STRING" id="1531966.A0A0A1TDQ9"/>
<dbReference type="GO" id="GO:0004784">
    <property type="term" value="F:superoxide dismutase activity"/>
    <property type="evidence" value="ECO:0007669"/>
    <property type="project" value="UniProtKB-EC"/>
</dbReference>
<dbReference type="FunFam" id="1.10.287.990:FF:000001">
    <property type="entry name" value="Superoxide dismutase"/>
    <property type="match status" value="1"/>
</dbReference>
<comment type="similarity">
    <text evidence="4 13">Belongs to the iron/manganese superoxide dismutase family.</text>
</comment>
<dbReference type="HOGENOM" id="CLU_031625_2_0_1"/>
<dbReference type="InterPro" id="IPR019833">
    <property type="entry name" value="Mn/Fe_SOD_BS"/>
</dbReference>
<evidence type="ECO:0000256" key="12">
    <source>
        <dbReference type="PIRSR" id="PIRSR000349-1"/>
    </source>
</evidence>
<evidence type="ECO:0000256" key="9">
    <source>
        <dbReference type="ARBA" id="ARBA00023128"/>
    </source>
</evidence>
<name>A0A0A1TDQ9_9HYPO</name>
<dbReference type="PANTHER" id="PTHR11404:SF29">
    <property type="entry name" value="SUPEROXIDE DISMUTASE"/>
    <property type="match status" value="1"/>
</dbReference>
<feature type="binding site" evidence="12">
    <location>
        <position position="167"/>
    </location>
    <ligand>
        <name>Mn(2+)</name>
        <dbReference type="ChEBI" id="CHEBI:29035"/>
    </ligand>
</feature>
<dbReference type="GO" id="GO:0030145">
    <property type="term" value="F:manganese ion binding"/>
    <property type="evidence" value="ECO:0007669"/>
    <property type="project" value="TreeGrafter"/>
</dbReference>
<reference evidence="16 17" key="1">
    <citation type="journal article" date="2015" name="Genome Announc.">
        <title>Draft Genome Sequence and Gene Annotation of the Entomopathogenic Fungus Verticillium hemipterigenum.</title>
        <authorList>
            <person name="Horn F."/>
            <person name="Habel A."/>
            <person name="Scharf D.H."/>
            <person name="Dworschak J."/>
            <person name="Brakhage A.A."/>
            <person name="Guthke R."/>
            <person name="Hertweck C."/>
            <person name="Linde J."/>
        </authorList>
    </citation>
    <scope>NUCLEOTIDE SEQUENCE [LARGE SCALE GENOMIC DNA]</scope>
</reference>
<dbReference type="OrthoDB" id="239262at2759"/>
<comment type="subunit">
    <text evidence="5">Homotetramer.</text>
</comment>
<dbReference type="PANTHER" id="PTHR11404">
    <property type="entry name" value="SUPEROXIDE DISMUTASE 2"/>
    <property type="match status" value="1"/>
</dbReference>
<keyword evidence="6 12" id="KW-0479">Metal-binding</keyword>
<dbReference type="Pfam" id="PF00081">
    <property type="entry name" value="Sod_Fe_N"/>
    <property type="match status" value="1"/>
</dbReference>
<comment type="catalytic activity">
    <reaction evidence="11 13">
        <text>2 superoxide + 2 H(+) = H2O2 + O2</text>
        <dbReference type="Rhea" id="RHEA:20696"/>
        <dbReference type="ChEBI" id="CHEBI:15378"/>
        <dbReference type="ChEBI" id="CHEBI:15379"/>
        <dbReference type="ChEBI" id="CHEBI:16240"/>
        <dbReference type="ChEBI" id="CHEBI:18421"/>
        <dbReference type="EC" id="1.15.1.1"/>
    </reaction>
</comment>
<evidence type="ECO:0000256" key="7">
    <source>
        <dbReference type="ARBA" id="ARBA00022946"/>
    </source>
</evidence>
<keyword evidence="7" id="KW-0809">Transit peptide</keyword>
<dbReference type="EMBL" id="CDHN01000002">
    <property type="protein sequence ID" value="CEJ86912.1"/>
    <property type="molecule type" value="Genomic_DNA"/>
</dbReference>
<dbReference type="Pfam" id="PF02777">
    <property type="entry name" value="Sod_Fe_C"/>
    <property type="match status" value="1"/>
</dbReference>
<evidence type="ECO:0000256" key="1">
    <source>
        <dbReference type="ARBA" id="ARBA00001936"/>
    </source>
</evidence>
<feature type="domain" description="Manganese/iron superoxide dismutase C-terminal" evidence="15">
    <location>
        <begin position="100"/>
        <end position="196"/>
    </location>
</feature>
<keyword evidence="10" id="KW-0464">Manganese</keyword>
<dbReference type="PRINTS" id="PR01703">
    <property type="entry name" value="MNSODISMTASE"/>
</dbReference>
<evidence type="ECO:0000256" key="5">
    <source>
        <dbReference type="ARBA" id="ARBA00011881"/>
    </source>
</evidence>
<dbReference type="InterPro" id="IPR019832">
    <property type="entry name" value="Mn/Fe_SOD_C"/>
</dbReference>
<evidence type="ECO:0000256" key="6">
    <source>
        <dbReference type="ARBA" id="ARBA00022723"/>
    </source>
</evidence>
<comment type="function">
    <text evidence="2">Destroys superoxide anion radicals which are normally produced within the cells and which are toxic to biological systems.</text>
</comment>
<dbReference type="Gene3D" id="1.10.287.990">
    <property type="entry name" value="Fe,Mn superoxide dismutase (SOD) domain"/>
    <property type="match status" value="1"/>
</dbReference>